<proteinExistence type="inferred from homology"/>
<accession>A0A1M6WW74</accession>
<dbReference type="InterPro" id="IPR000305">
    <property type="entry name" value="GIY-YIG_endonuc"/>
</dbReference>
<keyword evidence="3" id="KW-0378">Hydrolase</keyword>
<dbReference type="PANTHER" id="PTHR34477:SF1">
    <property type="entry name" value="UPF0213 PROTEIN YHBQ"/>
    <property type="match status" value="1"/>
</dbReference>
<dbReference type="CDD" id="cd10449">
    <property type="entry name" value="GIY-YIG_SLX1_like"/>
    <property type="match status" value="1"/>
</dbReference>
<feature type="domain" description="GIY-YIG" evidence="2">
    <location>
        <begin position="9"/>
        <end position="84"/>
    </location>
</feature>
<evidence type="ECO:0000313" key="3">
    <source>
        <dbReference type="EMBL" id="SHK98032.1"/>
    </source>
</evidence>
<organism evidence="3 4">
    <name type="scientific">Flavobacterium xanthum</name>
    <dbReference type="NCBI Taxonomy" id="69322"/>
    <lineage>
        <taxon>Bacteria</taxon>
        <taxon>Pseudomonadati</taxon>
        <taxon>Bacteroidota</taxon>
        <taxon>Flavobacteriia</taxon>
        <taxon>Flavobacteriales</taxon>
        <taxon>Flavobacteriaceae</taxon>
        <taxon>Flavobacterium</taxon>
    </lineage>
</organism>
<keyword evidence="3" id="KW-0255">Endonuclease</keyword>
<dbReference type="Gene3D" id="3.40.1440.10">
    <property type="entry name" value="GIY-YIG endonuclease"/>
    <property type="match status" value="1"/>
</dbReference>
<dbReference type="PROSITE" id="PS50164">
    <property type="entry name" value="GIY_YIG"/>
    <property type="match status" value="1"/>
</dbReference>
<dbReference type="SUPFAM" id="SSF82771">
    <property type="entry name" value="GIY-YIG endonuclease"/>
    <property type="match status" value="1"/>
</dbReference>
<dbReference type="PANTHER" id="PTHR34477">
    <property type="entry name" value="UPF0213 PROTEIN YHBQ"/>
    <property type="match status" value="1"/>
</dbReference>
<dbReference type="STRING" id="69322.SAMN05443669_100159"/>
<keyword evidence="4" id="KW-1185">Reference proteome</keyword>
<dbReference type="Proteomes" id="UP000184260">
    <property type="component" value="Unassembled WGS sequence"/>
</dbReference>
<dbReference type="EMBL" id="FRBU01000001">
    <property type="protein sequence ID" value="SHK98032.1"/>
    <property type="molecule type" value="Genomic_DNA"/>
</dbReference>
<dbReference type="InterPro" id="IPR050190">
    <property type="entry name" value="UPF0213_domain"/>
</dbReference>
<dbReference type="GO" id="GO:0004519">
    <property type="term" value="F:endonuclease activity"/>
    <property type="evidence" value="ECO:0007669"/>
    <property type="project" value="UniProtKB-KW"/>
</dbReference>
<keyword evidence="3" id="KW-0540">Nuclease</keyword>
<dbReference type="InterPro" id="IPR035901">
    <property type="entry name" value="GIY-YIG_endonuc_sf"/>
</dbReference>
<evidence type="ECO:0000313" key="4">
    <source>
        <dbReference type="Proteomes" id="UP000184260"/>
    </source>
</evidence>
<comment type="similarity">
    <text evidence="1">Belongs to the UPF0213 family.</text>
</comment>
<gene>
    <name evidence="3" type="ORF">SAMN05443669_100159</name>
</gene>
<dbReference type="Pfam" id="PF01541">
    <property type="entry name" value="GIY-YIG"/>
    <property type="match status" value="1"/>
</dbReference>
<sequence length="90" mass="10714">MFGFFYFTAMYIVYIIQSETSFKYYTGQTHDLADRLYRHNSGFSLSTKSGMPWILIYQVEHSTRSEAMILENKIKKRGAKRYLEDLGFFK</sequence>
<dbReference type="AlphaFoldDB" id="A0A1M6WW74"/>
<protein>
    <submittedName>
        <fullName evidence="3">Putative endonuclease</fullName>
    </submittedName>
</protein>
<reference evidence="4" key="1">
    <citation type="submission" date="2016-11" db="EMBL/GenBank/DDBJ databases">
        <authorList>
            <person name="Varghese N."/>
            <person name="Submissions S."/>
        </authorList>
    </citation>
    <scope>NUCLEOTIDE SEQUENCE [LARGE SCALE GENOMIC DNA]</scope>
    <source>
        <strain evidence="4">DSM 3661</strain>
    </source>
</reference>
<evidence type="ECO:0000256" key="1">
    <source>
        <dbReference type="ARBA" id="ARBA00007435"/>
    </source>
</evidence>
<name>A0A1M6WW74_9FLAO</name>
<evidence type="ECO:0000259" key="2">
    <source>
        <dbReference type="PROSITE" id="PS50164"/>
    </source>
</evidence>